<evidence type="ECO:0000256" key="9">
    <source>
        <dbReference type="ARBA" id="ARBA00023180"/>
    </source>
</evidence>
<dbReference type="PANTHER" id="PTHR14647">
    <property type="entry name" value="GALACTOSE-3-O-SULFOTRANSFERASE"/>
    <property type="match status" value="1"/>
</dbReference>
<evidence type="ECO:0000256" key="7">
    <source>
        <dbReference type="ARBA" id="ARBA00023034"/>
    </source>
</evidence>
<evidence type="ECO:0000256" key="8">
    <source>
        <dbReference type="ARBA" id="ARBA00023136"/>
    </source>
</evidence>
<dbReference type="InterPro" id="IPR027417">
    <property type="entry name" value="P-loop_NTPase"/>
</dbReference>
<organism evidence="11 12">
    <name type="scientific">Sinanodonta woodiana</name>
    <name type="common">Chinese pond mussel</name>
    <name type="synonym">Anodonta woodiana</name>
    <dbReference type="NCBI Taxonomy" id="1069815"/>
    <lineage>
        <taxon>Eukaryota</taxon>
        <taxon>Metazoa</taxon>
        <taxon>Spiralia</taxon>
        <taxon>Lophotrochozoa</taxon>
        <taxon>Mollusca</taxon>
        <taxon>Bivalvia</taxon>
        <taxon>Autobranchia</taxon>
        <taxon>Heteroconchia</taxon>
        <taxon>Palaeoheterodonta</taxon>
        <taxon>Unionida</taxon>
        <taxon>Unionoidea</taxon>
        <taxon>Unionidae</taxon>
        <taxon>Unioninae</taxon>
        <taxon>Sinanodonta</taxon>
    </lineage>
</organism>
<evidence type="ECO:0000256" key="2">
    <source>
        <dbReference type="ARBA" id="ARBA00008124"/>
    </source>
</evidence>
<keyword evidence="8 10" id="KW-0472">Membrane</keyword>
<dbReference type="AlphaFoldDB" id="A0ABD3UEF2"/>
<evidence type="ECO:0000313" key="12">
    <source>
        <dbReference type="Proteomes" id="UP001634394"/>
    </source>
</evidence>
<dbReference type="Gene3D" id="3.40.50.300">
    <property type="entry name" value="P-loop containing nucleotide triphosphate hydrolases"/>
    <property type="match status" value="1"/>
</dbReference>
<dbReference type="EMBL" id="JBJQND010000016">
    <property type="protein sequence ID" value="KAL3847790.1"/>
    <property type="molecule type" value="Genomic_DNA"/>
</dbReference>
<dbReference type="PANTHER" id="PTHR14647:SF87">
    <property type="entry name" value="PUTATIVE-RELATED"/>
    <property type="match status" value="1"/>
</dbReference>
<name>A0ABD3UEF2_SINWO</name>
<comment type="caution">
    <text evidence="11">The sequence shown here is derived from an EMBL/GenBank/DDBJ whole genome shotgun (WGS) entry which is preliminary data.</text>
</comment>
<dbReference type="GO" id="GO:0008146">
    <property type="term" value="F:sulfotransferase activity"/>
    <property type="evidence" value="ECO:0007669"/>
    <property type="project" value="UniProtKB-ARBA"/>
</dbReference>
<evidence type="ECO:0000256" key="3">
    <source>
        <dbReference type="ARBA" id="ARBA00022679"/>
    </source>
</evidence>
<evidence type="ECO:0000256" key="5">
    <source>
        <dbReference type="ARBA" id="ARBA00022968"/>
    </source>
</evidence>
<dbReference type="GO" id="GO:0000139">
    <property type="term" value="C:Golgi membrane"/>
    <property type="evidence" value="ECO:0007669"/>
    <property type="project" value="UniProtKB-SubCell"/>
</dbReference>
<accession>A0ABD3UEF2</accession>
<evidence type="ECO:0000256" key="6">
    <source>
        <dbReference type="ARBA" id="ARBA00022989"/>
    </source>
</evidence>
<comment type="similarity">
    <text evidence="2">Belongs to the galactose-3-O-sulfotransferase family.</text>
</comment>
<reference evidence="11 12" key="1">
    <citation type="submission" date="2024-11" db="EMBL/GenBank/DDBJ databases">
        <title>Chromosome-level genome assembly of the freshwater bivalve Anodonta woodiana.</title>
        <authorList>
            <person name="Chen X."/>
        </authorList>
    </citation>
    <scope>NUCLEOTIDE SEQUENCE [LARGE SCALE GENOMIC DNA]</scope>
    <source>
        <strain evidence="11">MN2024</strain>
        <tissue evidence="11">Gills</tissue>
    </source>
</reference>
<protein>
    <submittedName>
        <fullName evidence="11">Uncharacterized protein</fullName>
    </submittedName>
</protein>
<evidence type="ECO:0000256" key="4">
    <source>
        <dbReference type="ARBA" id="ARBA00022692"/>
    </source>
</evidence>
<proteinExistence type="inferred from homology"/>
<keyword evidence="6 10" id="KW-1133">Transmembrane helix</keyword>
<dbReference type="Pfam" id="PF06990">
    <property type="entry name" value="Gal-3-0_sulfotr"/>
    <property type="match status" value="1"/>
</dbReference>
<dbReference type="InterPro" id="IPR009729">
    <property type="entry name" value="Gal-3-0_sulfotransfrase"/>
</dbReference>
<keyword evidence="9" id="KW-0325">Glycoprotein</keyword>
<dbReference type="Proteomes" id="UP001634394">
    <property type="component" value="Unassembled WGS sequence"/>
</dbReference>
<keyword evidence="7" id="KW-0333">Golgi apparatus</keyword>
<keyword evidence="12" id="KW-1185">Reference proteome</keyword>
<comment type="subcellular location">
    <subcellularLocation>
        <location evidence="1">Golgi apparatus membrane</location>
        <topology evidence="1">Single-pass type II membrane protein</topology>
    </subcellularLocation>
</comment>
<keyword evidence="3" id="KW-0808">Transferase</keyword>
<keyword evidence="4 10" id="KW-0812">Transmembrane</keyword>
<evidence type="ECO:0000256" key="1">
    <source>
        <dbReference type="ARBA" id="ARBA00004323"/>
    </source>
</evidence>
<keyword evidence="5" id="KW-0735">Signal-anchor</keyword>
<evidence type="ECO:0000256" key="10">
    <source>
        <dbReference type="SAM" id="Phobius"/>
    </source>
</evidence>
<gene>
    <name evidence="11" type="ORF">ACJMK2_018684</name>
</gene>
<sequence length="400" mass="47616">MKGQNYNILYFYFRILLALIIIVYLNLFNLPWTDNDKLTVIRKSRFEKFQAQWFRDIVDTTQRTSKENEEVQHIAFLKVHKVGSTTAQNMFLRFGFQRNLTFILPPVKNPYKYPNIISLRDSLNENNTLPAPNGKHFDLLCNHVIYNRTAFEFFLPNDTVYIGILREPYEQFKSTLNYLRPGYVFRIKHPLPGSVYLKDPMKYEPNRSAVWSYTNNRMAVEFGLPNDLITSPDIKKVEHFIATLDKEFALVIITELFQESIVMMRRLLKWGTKDVLYLSKNIAFNKNVSSYMGPYDRHLYRKWAKIDYALYDFFFKRLRQQIREQGADFDEELLHFNEILKMVSEFCAQNKFVNNAKLEVNASAWSKAFSVNEYDCQLLRKPEMQFVQMIRKRQYGTDKI</sequence>
<feature type="transmembrane region" description="Helical" evidence="10">
    <location>
        <begin position="12"/>
        <end position="32"/>
    </location>
</feature>
<evidence type="ECO:0000313" key="11">
    <source>
        <dbReference type="EMBL" id="KAL3847790.1"/>
    </source>
</evidence>
<dbReference type="SUPFAM" id="SSF52540">
    <property type="entry name" value="P-loop containing nucleoside triphosphate hydrolases"/>
    <property type="match status" value="1"/>
</dbReference>